<feature type="domain" description="Programmed cell death protein 2 C-terminal" evidence="2">
    <location>
        <begin position="272"/>
        <end position="415"/>
    </location>
</feature>
<dbReference type="GO" id="GO:0005737">
    <property type="term" value="C:cytoplasm"/>
    <property type="evidence" value="ECO:0007669"/>
    <property type="project" value="InterPro"/>
</dbReference>
<evidence type="ECO:0000259" key="2">
    <source>
        <dbReference type="Pfam" id="PF04194"/>
    </source>
</evidence>
<feature type="region of interest" description="Disordered" evidence="1">
    <location>
        <begin position="233"/>
        <end position="260"/>
    </location>
</feature>
<evidence type="ECO:0000256" key="1">
    <source>
        <dbReference type="SAM" id="MobiDB-lite"/>
    </source>
</evidence>
<name>G4TA86_SERID</name>
<feature type="compositionally biased region" description="Acidic residues" evidence="1">
    <location>
        <begin position="183"/>
        <end position="197"/>
    </location>
</feature>
<evidence type="ECO:0000313" key="4">
    <source>
        <dbReference type="Proteomes" id="UP000007148"/>
    </source>
</evidence>
<dbReference type="InParanoid" id="G4TA86"/>
<dbReference type="FunCoup" id="G4TA86">
    <property type="interactions" value="416"/>
</dbReference>
<dbReference type="STRING" id="1109443.G4TA86"/>
<dbReference type="OrthoDB" id="443682at2759"/>
<gene>
    <name evidence="3" type="ORF">PIIN_02103</name>
</gene>
<feature type="compositionally biased region" description="Polar residues" evidence="1">
    <location>
        <begin position="200"/>
        <end position="211"/>
    </location>
</feature>
<reference evidence="3 4" key="1">
    <citation type="journal article" date="2011" name="PLoS Pathog.">
        <title>Endophytic Life Strategies Decoded by Genome and Transcriptome Analyses of the Mutualistic Root Symbiont Piriformospora indica.</title>
        <authorList>
            <person name="Zuccaro A."/>
            <person name="Lahrmann U."/>
            <person name="Guldener U."/>
            <person name="Langen G."/>
            <person name="Pfiffi S."/>
            <person name="Biedenkopf D."/>
            <person name="Wong P."/>
            <person name="Samans B."/>
            <person name="Grimm C."/>
            <person name="Basiewicz M."/>
            <person name="Murat C."/>
            <person name="Martin F."/>
            <person name="Kogel K.H."/>
        </authorList>
    </citation>
    <scope>NUCLEOTIDE SEQUENCE [LARGE SCALE GENOMIC DNA]</scope>
    <source>
        <strain evidence="3 4">DSM 11827</strain>
    </source>
</reference>
<dbReference type="GO" id="GO:0030490">
    <property type="term" value="P:maturation of SSU-rRNA"/>
    <property type="evidence" value="ECO:0007669"/>
    <property type="project" value="TreeGrafter"/>
</dbReference>
<evidence type="ECO:0000313" key="3">
    <source>
        <dbReference type="EMBL" id="CCA68237.1"/>
    </source>
</evidence>
<dbReference type="AlphaFoldDB" id="G4TA86"/>
<dbReference type="PANTHER" id="PTHR47524:SF1">
    <property type="entry name" value="20S RRNA ACCUMULATION PROTEIN 4"/>
    <property type="match status" value="1"/>
</dbReference>
<dbReference type="InterPro" id="IPR007320">
    <property type="entry name" value="PDCD2_C"/>
</dbReference>
<keyword evidence="4" id="KW-1185">Reference proteome</keyword>
<dbReference type="EMBL" id="CAFZ01000028">
    <property type="protein sequence ID" value="CCA68237.1"/>
    <property type="molecule type" value="Genomic_DNA"/>
</dbReference>
<accession>G4TA86</accession>
<dbReference type="Pfam" id="PF04194">
    <property type="entry name" value="PDCD2_C"/>
    <property type="match status" value="1"/>
</dbReference>
<feature type="region of interest" description="Disordered" evidence="1">
    <location>
        <begin position="1"/>
        <end position="35"/>
    </location>
</feature>
<proteinExistence type="predicted"/>
<dbReference type="eggNOG" id="KOG2061">
    <property type="taxonomic scope" value="Eukaryota"/>
</dbReference>
<dbReference type="OMA" id="CEENGAP"/>
<dbReference type="Proteomes" id="UP000007148">
    <property type="component" value="Unassembled WGS sequence"/>
</dbReference>
<sequence>MPHTDEDWSDSDEGSLNQREDDGYTDVHLGIPSDRIEDEGDLQDAYVSRIGGTPSFLAYPHPSPNSSKCKNCNEPAELPCTNALQPGREPVRTGTDSHSVRAWRSLRYDAKYAKRLERKKQKKVSEQLGEDIKPPRSNPFAAATTASNPFSAGATEGGFGFGDQIMGFGGPSETKSTPKEAPDEGSEESTDEDEASDVEQVTTQLQKSTLGPSVDWSKQPHYLPIYLETESEYLPPAPKTKPDQISKKAGPSGSDGGEAWGKEIWEESQNVDDLFLRFTQRIEAAPKQCVRYELNGHPLFYQADKVHRSLHSVTPGTLVPVTGAAFVAEGAAPKRTYNPTLSSMLPKCSICKSNRRFEFQLMPNLINMLKTEDKTNTGMEWGTCLVYTCEKDCCTTEEGEELKECWREEVVLVQWEE</sequence>
<protein>
    <recommendedName>
        <fullName evidence="2">Programmed cell death protein 2 C-terminal domain-containing protein</fullName>
    </recommendedName>
</protein>
<organism evidence="3 4">
    <name type="scientific">Serendipita indica (strain DSM 11827)</name>
    <name type="common">Root endophyte fungus</name>
    <name type="synonym">Piriformospora indica</name>
    <dbReference type="NCBI Taxonomy" id="1109443"/>
    <lineage>
        <taxon>Eukaryota</taxon>
        <taxon>Fungi</taxon>
        <taxon>Dikarya</taxon>
        <taxon>Basidiomycota</taxon>
        <taxon>Agaricomycotina</taxon>
        <taxon>Agaricomycetes</taxon>
        <taxon>Sebacinales</taxon>
        <taxon>Serendipitaceae</taxon>
        <taxon>Serendipita</taxon>
    </lineage>
</organism>
<comment type="caution">
    <text evidence="3">The sequence shown here is derived from an EMBL/GenBank/DDBJ whole genome shotgun (WGS) entry which is preliminary data.</text>
</comment>
<dbReference type="HOGENOM" id="CLU_031771_2_0_1"/>
<feature type="region of interest" description="Disordered" evidence="1">
    <location>
        <begin position="114"/>
        <end position="214"/>
    </location>
</feature>
<dbReference type="PANTHER" id="PTHR47524">
    <property type="entry name" value="20S RRNA ACCUMULATION PROTEIN 4"/>
    <property type="match status" value="1"/>
</dbReference>